<evidence type="ECO:0000313" key="1">
    <source>
        <dbReference type="EMBL" id="SIR11982.1"/>
    </source>
</evidence>
<dbReference type="EMBL" id="FTNK01000007">
    <property type="protein sequence ID" value="SIR11982.1"/>
    <property type="molecule type" value="Genomic_DNA"/>
</dbReference>
<dbReference type="Gene3D" id="1.10.150.20">
    <property type="entry name" value="5' to 3' exonuclease, C-terminal subdomain"/>
    <property type="match status" value="1"/>
</dbReference>
<reference evidence="1 2" key="1">
    <citation type="submission" date="2017-01" db="EMBL/GenBank/DDBJ databases">
        <authorList>
            <person name="Varghese N."/>
            <person name="Submissions S."/>
        </authorList>
    </citation>
    <scope>NUCLEOTIDE SEQUENCE [LARGE SCALE GENOMIC DNA]</scope>
    <source>
        <strain evidence="1 2">ATCC 23464</strain>
    </source>
</reference>
<evidence type="ECO:0000313" key="2">
    <source>
        <dbReference type="Proteomes" id="UP000186666"/>
    </source>
</evidence>
<dbReference type="SUPFAM" id="SSF47789">
    <property type="entry name" value="C-terminal domain of RNA polymerase alpha subunit"/>
    <property type="match status" value="1"/>
</dbReference>
<keyword evidence="2" id="KW-1185">Reference proteome</keyword>
<name>A0ABY1K1H1_9BACL</name>
<organism evidence="1 2">
    <name type="scientific">Paenibacillus macquariensis</name>
    <dbReference type="NCBI Taxonomy" id="948756"/>
    <lineage>
        <taxon>Bacteria</taxon>
        <taxon>Bacillati</taxon>
        <taxon>Bacillota</taxon>
        <taxon>Bacilli</taxon>
        <taxon>Bacillales</taxon>
        <taxon>Paenibacillaceae</taxon>
        <taxon>Paenibacillus</taxon>
    </lineage>
</organism>
<dbReference type="Proteomes" id="UP000186666">
    <property type="component" value="Unassembled WGS sequence"/>
</dbReference>
<protein>
    <recommendedName>
        <fullName evidence="3">RNA polymerase alpha subunit C-terminal domain-containing protein</fullName>
    </recommendedName>
</protein>
<comment type="caution">
    <text evidence="1">The sequence shown here is derived from an EMBL/GenBank/DDBJ whole genome shotgun (WGS) entry which is preliminary data.</text>
</comment>
<gene>
    <name evidence="1" type="ORF">SAMN05421578_107128</name>
</gene>
<sequence length="153" mass="17746">MVYYNYEFFSETLTEQNFKEILKIEGDYSDIPFYEIFVENHTTTTKSAINAIGRTAYSSNGVVTLEDLLQLKFEKLARIRNMGKGSQLTVLDSLLKYFNLGGLFDEEKQREINANMFMNIASEKEIDSLRELLSLVYNELSVVQQEDILRKIT</sequence>
<proteinExistence type="predicted"/>
<accession>A0ABY1K1H1</accession>
<dbReference type="RefSeq" id="WP_068587786.1">
    <property type="nucleotide sequence ID" value="NZ_FTNK01000007.1"/>
</dbReference>
<evidence type="ECO:0008006" key="3">
    <source>
        <dbReference type="Google" id="ProtNLM"/>
    </source>
</evidence>